<protein>
    <submittedName>
        <fullName evidence="1">Uncharacterized protein</fullName>
    </submittedName>
</protein>
<sequence length="269" mass="30135">MGNFLVRLSESPRDSNALQSVLSHPGNNSITWNTTATFPNVTSTSPIRWAHDPTSITITTTTAVPTPNSTLSARSCNLRNCSDSQASYEMSLRGDVFGVNPFLYADKSFLHINSSHLPEPRNTYFDALSHNITVDPCKKTNDALAVLWDIYHQKTNVPESLRKTMVTFFQWLNKHDPYVLGCMTHVDESLIYHYQGAYFMELGFFHAAHNLVGNALAECDKIPSTKQQKTVTWIEVGVRGNLPEEVDGFKDLLGKCEPRTDTHVDNAVR</sequence>
<keyword evidence="2" id="KW-1185">Reference proteome</keyword>
<proteinExistence type="predicted"/>
<comment type="caution">
    <text evidence="1">The sequence shown here is derived from an EMBL/GenBank/DDBJ whole genome shotgun (WGS) entry which is preliminary data.</text>
</comment>
<dbReference type="Proteomes" id="UP001152607">
    <property type="component" value="Unassembled WGS sequence"/>
</dbReference>
<evidence type="ECO:0000313" key="1">
    <source>
        <dbReference type="EMBL" id="CAI6334013.1"/>
    </source>
</evidence>
<dbReference type="EMBL" id="CAOQHR010000004">
    <property type="protein sequence ID" value="CAI6334013.1"/>
    <property type="molecule type" value="Genomic_DNA"/>
</dbReference>
<reference evidence="1" key="1">
    <citation type="submission" date="2023-01" db="EMBL/GenBank/DDBJ databases">
        <authorList>
            <person name="Van Ghelder C."/>
            <person name="Rancurel C."/>
        </authorList>
    </citation>
    <scope>NUCLEOTIDE SEQUENCE</scope>
    <source>
        <strain evidence="1">CNCM I-4278</strain>
    </source>
</reference>
<name>A0A9W4UCV0_9PLEO</name>
<evidence type="ECO:0000313" key="2">
    <source>
        <dbReference type="Proteomes" id="UP001152607"/>
    </source>
</evidence>
<dbReference type="AlphaFoldDB" id="A0A9W4UCV0"/>
<organism evidence="1 2">
    <name type="scientific">Periconia digitata</name>
    <dbReference type="NCBI Taxonomy" id="1303443"/>
    <lineage>
        <taxon>Eukaryota</taxon>
        <taxon>Fungi</taxon>
        <taxon>Dikarya</taxon>
        <taxon>Ascomycota</taxon>
        <taxon>Pezizomycotina</taxon>
        <taxon>Dothideomycetes</taxon>
        <taxon>Pleosporomycetidae</taxon>
        <taxon>Pleosporales</taxon>
        <taxon>Massarineae</taxon>
        <taxon>Periconiaceae</taxon>
        <taxon>Periconia</taxon>
    </lineage>
</organism>
<accession>A0A9W4UCV0</accession>
<gene>
    <name evidence="1" type="ORF">PDIGIT_LOCUS7066</name>
</gene>